<protein>
    <submittedName>
        <fullName evidence="3">TadE family protein</fullName>
    </submittedName>
</protein>
<dbReference type="eggNOG" id="COG4961">
    <property type="taxonomic scope" value="Bacteria"/>
</dbReference>
<dbReference type="RefSeq" id="WP_052382091.1">
    <property type="nucleotide sequence ID" value="NZ_JDUW01000009.1"/>
</dbReference>
<evidence type="ECO:0000313" key="4">
    <source>
        <dbReference type="Proteomes" id="UP000028984"/>
    </source>
</evidence>
<evidence type="ECO:0000259" key="2">
    <source>
        <dbReference type="Pfam" id="PF07811"/>
    </source>
</evidence>
<dbReference type="OrthoDB" id="3240246at2"/>
<reference evidence="3 4" key="1">
    <citation type="submission" date="2014-03" db="EMBL/GenBank/DDBJ databases">
        <title>Genomics of Bifidobacteria.</title>
        <authorList>
            <person name="Ventura M."/>
            <person name="Milani C."/>
            <person name="Lugli G.A."/>
        </authorList>
    </citation>
    <scope>NUCLEOTIDE SEQUENCE [LARGE SCALE GENOMIC DNA]</scope>
    <source>
        <strain evidence="3 4">DSM 23975</strain>
    </source>
</reference>
<dbReference type="Proteomes" id="UP000028984">
    <property type="component" value="Unassembled WGS sequence"/>
</dbReference>
<feature type="domain" description="TadE-like" evidence="2">
    <location>
        <begin position="20"/>
        <end position="62"/>
    </location>
</feature>
<dbReference type="Pfam" id="PF07811">
    <property type="entry name" value="TadE"/>
    <property type="match status" value="1"/>
</dbReference>
<comment type="caution">
    <text evidence="3">The sequence shown here is derived from an EMBL/GenBank/DDBJ whole genome shotgun (WGS) entry which is preliminary data.</text>
</comment>
<evidence type="ECO:0000313" key="3">
    <source>
        <dbReference type="EMBL" id="KFI85088.1"/>
    </source>
</evidence>
<name>A0A087CP88_9BIFI</name>
<accession>A0A087CP88</accession>
<dbReference type="InterPro" id="IPR012495">
    <property type="entry name" value="TadE-like_dom"/>
</dbReference>
<keyword evidence="1" id="KW-0812">Transmembrane</keyword>
<keyword evidence="1" id="KW-1133">Transmembrane helix</keyword>
<dbReference type="EMBL" id="JGZK01000010">
    <property type="protein sequence ID" value="KFI85088.1"/>
    <property type="molecule type" value="Genomic_DNA"/>
</dbReference>
<evidence type="ECO:0000256" key="1">
    <source>
        <dbReference type="SAM" id="Phobius"/>
    </source>
</evidence>
<keyword evidence="1" id="KW-0472">Membrane</keyword>
<dbReference type="STRING" id="1437610.BREU_1907"/>
<feature type="transmembrane region" description="Helical" evidence="1">
    <location>
        <begin position="20"/>
        <end position="44"/>
    </location>
</feature>
<keyword evidence="4" id="KW-1185">Reference proteome</keyword>
<gene>
    <name evidence="3" type="ORF">BREU_1907</name>
</gene>
<dbReference type="AlphaFoldDB" id="A0A087CP88"/>
<sequence>MRCQSWFHWMARLPPDPETGAATAEFAVVLPSVVAIAGLILALGRVTLVSADCRSAASAAARELVVSADESRARSVAAEVARAQVVVDVRRSERTTQVQVTCPVLPGPMNLTPVQVTGEATAVTQ</sequence>
<organism evidence="3 4">
    <name type="scientific">Bifidobacterium reuteri DSM 23975</name>
    <dbReference type="NCBI Taxonomy" id="1437610"/>
    <lineage>
        <taxon>Bacteria</taxon>
        <taxon>Bacillati</taxon>
        <taxon>Actinomycetota</taxon>
        <taxon>Actinomycetes</taxon>
        <taxon>Bifidobacteriales</taxon>
        <taxon>Bifidobacteriaceae</taxon>
        <taxon>Bifidobacterium</taxon>
    </lineage>
</organism>
<proteinExistence type="predicted"/>